<feature type="transmembrane region" description="Helical" evidence="1">
    <location>
        <begin position="221"/>
        <end position="240"/>
    </location>
</feature>
<protein>
    <submittedName>
        <fullName evidence="2">Uncharacterized protein</fullName>
    </submittedName>
</protein>
<evidence type="ECO:0000313" key="3">
    <source>
        <dbReference type="Proteomes" id="UP001605250"/>
    </source>
</evidence>
<organism evidence="2 3">
    <name type="scientific">Erwinia plantamica</name>
    <dbReference type="NCBI Taxonomy" id="3237104"/>
    <lineage>
        <taxon>Bacteria</taxon>
        <taxon>Pseudomonadati</taxon>
        <taxon>Pseudomonadota</taxon>
        <taxon>Gammaproteobacteria</taxon>
        <taxon>Enterobacterales</taxon>
        <taxon>Erwiniaceae</taxon>
        <taxon>Erwinia</taxon>
    </lineage>
</organism>
<evidence type="ECO:0000256" key="1">
    <source>
        <dbReference type="SAM" id="Phobius"/>
    </source>
</evidence>
<accession>A0ABW7CL53</accession>
<keyword evidence="3" id="KW-1185">Reference proteome</keyword>
<feature type="transmembrane region" description="Helical" evidence="1">
    <location>
        <begin position="6"/>
        <end position="22"/>
    </location>
</feature>
<keyword evidence="1" id="KW-0472">Membrane</keyword>
<keyword evidence="1" id="KW-0812">Transmembrane</keyword>
<comment type="caution">
    <text evidence="2">The sequence shown here is derived from an EMBL/GenBank/DDBJ whole genome shotgun (WGS) entry which is preliminary data.</text>
</comment>
<gene>
    <name evidence="2" type="ORF">AB3U87_11360</name>
</gene>
<dbReference type="EMBL" id="JBGCUC010000009">
    <property type="protein sequence ID" value="MFG6076954.1"/>
    <property type="molecule type" value="Genomic_DNA"/>
</dbReference>
<dbReference type="RefSeq" id="WP_394149012.1">
    <property type="nucleotide sequence ID" value="NZ_JBGCUC010000009.1"/>
</dbReference>
<name>A0ABW7CL53_9GAMM</name>
<dbReference type="Proteomes" id="UP001605250">
    <property type="component" value="Unassembled WGS sequence"/>
</dbReference>
<sequence length="250" mass="28393">MEYPYCLIPITIYIVVIASAYVKSRWSAPPTRLYHTTLATAVDNILATKKFTTYTEGVAFFSSNKNTKKLGKDSIAIKNILINIKECKKDKIKPLSFLKKNGPFGYLKKYNNLKTITVSGNAISEFKNIFEPKAKNIFNIWGAWKSLTDQWVTVKQGDLIFTQINKSNEITELNIKVKTGKADCLAKWQKRGMLVLNAVIATGVLIITLLAFSLTFFWLNLIYLCILLATLITILLWAAFNKRIYECVNK</sequence>
<feature type="transmembrane region" description="Helical" evidence="1">
    <location>
        <begin position="194"/>
        <end position="215"/>
    </location>
</feature>
<evidence type="ECO:0000313" key="2">
    <source>
        <dbReference type="EMBL" id="MFG6076954.1"/>
    </source>
</evidence>
<proteinExistence type="predicted"/>
<keyword evidence="1" id="KW-1133">Transmembrane helix</keyword>
<reference evidence="2 3" key="1">
    <citation type="submission" date="2024-07" db="EMBL/GenBank/DDBJ databases">
        <title>Novel bacterial strain Erwinia sp. OPT-41 promoting growth of various crops.</title>
        <authorList>
            <person name="Egorshina A."/>
            <person name="Lukyantsev M.A."/>
            <person name="Golubev S.N."/>
            <person name="Muratova A.Y."/>
            <person name="Bulygina E.A."/>
        </authorList>
    </citation>
    <scope>NUCLEOTIDE SEQUENCE [LARGE SCALE GENOMIC DNA]</scope>
    <source>
        <strain evidence="2 3">OPT-41</strain>
    </source>
</reference>